<dbReference type="InterPro" id="IPR051906">
    <property type="entry name" value="TolC-like"/>
</dbReference>
<evidence type="ECO:0000256" key="8">
    <source>
        <dbReference type="SAM" id="Coils"/>
    </source>
</evidence>
<evidence type="ECO:0000313" key="10">
    <source>
        <dbReference type="Proteomes" id="UP000198393"/>
    </source>
</evidence>
<reference evidence="9 10" key="1">
    <citation type="submission" date="2017-06" db="EMBL/GenBank/DDBJ databases">
        <authorList>
            <person name="Kim H.J."/>
            <person name="Triplett B.A."/>
        </authorList>
    </citation>
    <scope>NUCLEOTIDE SEQUENCE [LARGE SCALE GENOMIC DNA]</scope>
    <source>
        <strain evidence="9 10">DSM 19307</strain>
    </source>
</reference>
<evidence type="ECO:0000313" key="9">
    <source>
        <dbReference type="EMBL" id="SNT18198.1"/>
    </source>
</evidence>
<dbReference type="AlphaFoldDB" id="A0A239KKH9"/>
<evidence type="ECO:0000256" key="2">
    <source>
        <dbReference type="ARBA" id="ARBA00007613"/>
    </source>
</evidence>
<comment type="subcellular location">
    <subcellularLocation>
        <location evidence="1">Cell outer membrane</location>
    </subcellularLocation>
</comment>
<dbReference type="GO" id="GO:0009279">
    <property type="term" value="C:cell outer membrane"/>
    <property type="evidence" value="ECO:0007669"/>
    <property type="project" value="UniProtKB-SubCell"/>
</dbReference>
<accession>A0A239KKH9</accession>
<protein>
    <submittedName>
        <fullName evidence="9">Outer membrane protein TolC</fullName>
    </submittedName>
</protein>
<keyword evidence="6" id="KW-0472">Membrane</keyword>
<dbReference type="GO" id="GO:1990281">
    <property type="term" value="C:efflux pump complex"/>
    <property type="evidence" value="ECO:0007669"/>
    <property type="project" value="TreeGrafter"/>
</dbReference>
<dbReference type="GO" id="GO:0015562">
    <property type="term" value="F:efflux transmembrane transporter activity"/>
    <property type="evidence" value="ECO:0007669"/>
    <property type="project" value="InterPro"/>
</dbReference>
<keyword evidence="3" id="KW-0813">Transport</keyword>
<keyword evidence="4" id="KW-1134">Transmembrane beta strand</keyword>
<dbReference type="InterPro" id="IPR003423">
    <property type="entry name" value="OMP_efflux"/>
</dbReference>
<dbReference type="PANTHER" id="PTHR30026:SF20">
    <property type="entry name" value="OUTER MEMBRANE PROTEIN TOLC"/>
    <property type="match status" value="1"/>
</dbReference>
<keyword evidence="5" id="KW-0812">Transmembrane</keyword>
<dbReference type="EMBL" id="FZPD01000004">
    <property type="protein sequence ID" value="SNT18198.1"/>
    <property type="molecule type" value="Genomic_DNA"/>
</dbReference>
<evidence type="ECO:0000256" key="5">
    <source>
        <dbReference type="ARBA" id="ARBA00022692"/>
    </source>
</evidence>
<keyword evidence="10" id="KW-1185">Reference proteome</keyword>
<dbReference type="SUPFAM" id="SSF56954">
    <property type="entry name" value="Outer membrane efflux proteins (OEP)"/>
    <property type="match status" value="1"/>
</dbReference>
<comment type="similarity">
    <text evidence="2">Belongs to the outer membrane factor (OMF) (TC 1.B.17) family.</text>
</comment>
<evidence type="ECO:0000256" key="7">
    <source>
        <dbReference type="ARBA" id="ARBA00023237"/>
    </source>
</evidence>
<evidence type="ECO:0000256" key="4">
    <source>
        <dbReference type="ARBA" id="ARBA00022452"/>
    </source>
</evidence>
<dbReference type="Proteomes" id="UP000198393">
    <property type="component" value="Unassembled WGS sequence"/>
</dbReference>
<evidence type="ECO:0000256" key="3">
    <source>
        <dbReference type="ARBA" id="ARBA00022448"/>
    </source>
</evidence>
<proteinExistence type="inferred from homology"/>
<keyword evidence="7" id="KW-0998">Cell outer membrane</keyword>
<dbReference type="PANTHER" id="PTHR30026">
    <property type="entry name" value="OUTER MEMBRANE PROTEIN TOLC"/>
    <property type="match status" value="1"/>
</dbReference>
<evidence type="ECO:0000256" key="6">
    <source>
        <dbReference type="ARBA" id="ARBA00023136"/>
    </source>
</evidence>
<dbReference type="GO" id="GO:0015288">
    <property type="term" value="F:porin activity"/>
    <property type="evidence" value="ECO:0007669"/>
    <property type="project" value="TreeGrafter"/>
</dbReference>
<organism evidence="9 10">
    <name type="scientific">Ekhidna lutea</name>
    <dbReference type="NCBI Taxonomy" id="447679"/>
    <lineage>
        <taxon>Bacteria</taxon>
        <taxon>Pseudomonadati</taxon>
        <taxon>Bacteroidota</taxon>
        <taxon>Cytophagia</taxon>
        <taxon>Cytophagales</taxon>
        <taxon>Reichenbachiellaceae</taxon>
        <taxon>Ekhidna</taxon>
    </lineage>
</organism>
<keyword evidence="8" id="KW-0175">Coiled coil</keyword>
<dbReference type="Pfam" id="PF02321">
    <property type="entry name" value="OEP"/>
    <property type="match status" value="2"/>
</dbReference>
<evidence type="ECO:0000256" key="1">
    <source>
        <dbReference type="ARBA" id="ARBA00004442"/>
    </source>
</evidence>
<dbReference type="Gene3D" id="1.20.1600.10">
    <property type="entry name" value="Outer membrane efflux proteins (OEP)"/>
    <property type="match status" value="1"/>
</dbReference>
<gene>
    <name evidence="9" type="ORF">SAMN05421640_2702</name>
</gene>
<name>A0A239KKH9_EKHLU</name>
<sequence>MNLGTFNDTIMKNIHNILSGLLLLGLGYSGQAQRLELNLNEAIELAKKNNKELMVQKLENSLAEQAIKESKGHLLPTISAGGTYTHFIDRAVIFMPGSFVGSESPVVDVAVGGRNAWSAAINLNQPILSEVTRKQIKSVKLNALVTKEQSKDLESILVLDVAKAYYEVLLIEETILLHRQSLERNIYALKDAKQLFEQGKGLKIDTVRSAIATDNLTTEISFLENLYQIALIKFKHKIGLSDTQELVLTDRLISVNQKDFQINEKEKRSDLQQQQWIVELSKNGLEKSQAQRLPVLSLVGSYQLQAQSDDMDFAKYNWPKTTYVGLQLNVPVFNGGRTNYQAVQAKLKLQQAKTSLQDLEEKVDIEIRSMQVRLEGANDRLEMHHRTFSAAELHYNMVKQRYQEGLSSRLELTDADLQLSQAKLNVLGSVYEVSVSQLELQKALGLL</sequence>
<dbReference type="OrthoDB" id="367883at2"/>
<feature type="coiled-coil region" evidence="8">
    <location>
        <begin position="342"/>
        <end position="369"/>
    </location>
</feature>